<accession>M2Z9T5</accession>
<evidence type="ECO:0000313" key="1">
    <source>
        <dbReference type="EMBL" id="EME64062.1"/>
    </source>
</evidence>
<dbReference type="OrthoDB" id="3577809at2"/>
<keyword evidence="2" id="KW-1185">Reference proteome</keyword>
<sequence length="119" mass="12177">MGTMKITLVAAACNNGRTCPNINTSDRDTVVVQGYLADRDSVPGLVLSASDAVVEIPIGLLPDGLVAADTRMYPTGRGTLLVVGPRVVDAEALAELQLPEGEDAVEVSAAPGRIPAHAG</sequence>
<organism evidence="1 2">
    <name type="scientific">Amycolatopsis decaplanina DSM 44594</name>
    <dbReference type="NCBI Taxonomy" id="1284240"/>
    <lineage>
        <taxon>Bacteria</taxon>
        <taxon>Bacillati</taxon>
        <taxon>Actinomycetota</taxon>
        <taxon>Actinomycetes</taxon>
        <taxon>Pseudonocardiales</taxon>
        <taxon>Pseudonocardiaceae</taxon>
        <taxon>Amycolatopsis</taxon>
    </lineage>
</organism>
<dbReference type="RefSeq" id="WP_007028615.1">
    <property type="nucleotide sequence ID" value="NZ_AOHO01000025.1"/>
</dbReference>
<dbReference type="Proteomes" id="UP000054226">
    <property type="component" value="Unassembled WGS sequence"/>
</dbReference>
<proteinExistence type="predicted"/>
<dbReference type="EMBL" id="AOHO01000025">
    <property type="protein sequence ID" value="EME64062.1"/>
    <property type="molecule type" value="Genomic_DNA"/>
</dbReference>
<comment type="caution">
    <text evidence="1">The sequence shown here is derived from an EMBL/GenBank/DDBJ whole genome shotgun (WGS) entry which is preliminary data.</text>
</comment>
<reference evidence="1 2" key="1">
    <citation type="journal article" date="2013" name="Genome Announc.">
        <title>Draft Genome Sequence of Amycolatopsis decaplanina Strain DSM 44594T.</title>
        <authorList>
            <person name="Kaur N."/>
            <person name="Kumar S."/>
            <person name="Bala M."/>
            <person name="Raghava G.P."/>
            <person name="Mayilraj S."/>
        </authorList>
    </citation>
    <scope>NUCLEOTIDE SEQUENCE [LARGE SCALE GENOMIC DNA]</scope>
    <source>
        <strain evidence="1 2">DSM 44594</strain>
    </source>
</reference>
<dbReference type="AlphaFoldDB" id="M2Z9T5"/>
<dbReference type="PATRIC" id="fig|1284240.4.peg.674"/>
<evidence type="ECO:0000313" key="2">
    <source>
        <dbReference type="Proteomes" id="UP000054226"/>
    </source>
</evidence>
<gene>
    <name evidence="1" type="ORF">H074_03369</name>
</gene>
<protein>
    <submittedName>
        <fullName evidence="1">Uncharacterized protein</fullName>
    </submittedName>
</protein>
<name>M2Z9T5_9PSEU</name>